<keyword evidence="3" id="KW-1185">Reference proteome</keyword>
<reference evidence="2" key="2">
    <citation type="submission" date="2020-09" db="EMBL/GenBank/DDBJ databases">
        <authorList>
            <person name="Sun Q."/>
            <person name="Ohkuma M."/>
        </authorList>
    </citation>
    <scope>NUCLEOTIDE SEQUENCE</scope>
    <source>
        <strain evidence="2">JCM 14359</strain>
    </source>
</reference>
<protein>
    <submittedName>
        <fullName evidence="2">Uncharacterized protein</fullName>
    </submittedName>
</protein>
<gene>
    <name evidence="2" type="ORF">GCM10008995_18930</name>
</gene>
<dbReference type="AlphaFoldDB" id="A0A830ER84"/>
<evidence type="ECO:0000256" key="1">
    <source>
        <dbReference type="SAM" id="MobiDB-lite"/>
    </source>
</evidence>
<reference evidence="2" key="1">
    <citation type="journal article" date="2014" name="Int. J. Syst. Evol. Microbiol.">
        <title>Complete genome sequence of Corynebacterium casei LMG S-19264T (=DSM 44701T), isolated from a smear-ripened cheese.</title>
        <authorList>
            <consortium name="US DOE Joint Genome Institute (JGI-PGF)"/>
            <person name="Walter F."/>
            <person name="Albersmeier A."/>
            <person name="Kalinowski J."/>
            <person name="Ruckert C."/>
        </authorList>
    </citation>
    <scope>NUCLEOTIDE SEQUENCE</scope>
    <source>
        <strain evidence="2">JCM 14359</strain>
    </source>
</reference>
<dbReference type="EMBL" id="BMOC01000011">
    <property type="protein sequence ID" value="GGJ09325.1"/>
    <property type="molecule type" value="Genomic_DNA"/>
</dbReference>
<accession>A0A830ER84</accession>
<name>A0A830ER84_9EURY</name>
<evidence type="ECO:0000313" key="2">
    <source>
        <dbReference type="EMBL" id="GGJ09325.1"/>
    </source>
</evidence>
<feature type="compositionally biased region" description="Basic and acidic residues" evidence="1">
    <location>
        <begin position="36"/>
        <end position="65"/>
    </location>
</feature>
<organism evidence="2 3">
    <name type="scientific">Halobellus salinus</name>
    <dbReference type="NCBI Taxonomy" id="931585"/>
    <lineage>
        <taxon>Archaea</taxon>
        <taxon>Methanobacteriati</taxon>
        <taxon>Methanobacteriota</taxon>
        <taxon>Stenosarchaea group</taxon>
        <taxon>Halobacteria</taxon>
        <taxon>Halobacteriales</taxon>
        <taxon>Haloferacaceae</taxon>
        <taxon>Halobellus</taxon>
    </lineage>
</organism>
<evidence type="ECO:0000313" key="3">
    <source>
        <dbReference type="Proteomes" id="UP000653099"/>
    </source>
</evidence>
<dbReference type="Proteomes" id="UP000653099">
    <property type="component" value="Unassembled WGS sequence"/>
</dbReference>
<feature type="region of interest" description="Disordered" evidence="1">
    <location>
        <begin position="1"/>
        <end position="80"/>
    </location>
</feature>
<comment type="caution">
    <text evidence="2">The sequence shown here is derived from an EMBL/GenBank/DDBJ whole genome shotgun (WGS) entry which is preliminary data.</text>
</comment>
<proteinExistence type="predicted"/>
<sequence length="134" mass="14452">MVTGDARSGSFTAARHRELGAPGSPGGKAEAAAGRANEREAPVSSDRRGEPVSDEDRSEAVESRPRGLPRPFRHYSTGFTPNETVSSVVVRTASGFGARYRRSYVATARSARFEQPWGFRAGLRSRARATNPSE</sequence>